<feature type="region of interest" description="Disordered" evidence="1">
    <location>
        <begin position="168"/>
        <end position="268"/>
    </location>
</feature>
<dbReference type="AlphaFoldDB" id="A0AAT9GG75"/>
<protein>
    <submittedName>
        <fullName evidence="2">Uncharacterized protein</fullName>
    </submittedName>
</protein>
<sequence length="416" mass="46193">MRLNITLTSFLLLFSLALGAQNLTGIWRGYFGSSTSMYKDDTRMEMFKYEVQIDQQSNNSLKGVTYSYQSTVFYGKASLQGIYTVQTKNLILKELAMQELKIEDNSEPCLMTCYLEYSKIGNLEVLQGTFISVNANSKVDCGSGKVYLERVKESDFALEPFLAKRGGFTSKRGKDSAKPPVSLKNPVVTTKPGTNAPKDNTVKTPLKIQAAPPASKKPTPVTQVPTSKNKAAVTTQKPAANTVKSSPKTKTQTPAKTDATIAPPPASNWKQDATIATRKADTPIVKWEQPTTTKGPIPKVLLERENNLIKTIYTNERTLTVEIFDNGTIDNDTISLYHNNKLVISHGKLNFTPLRFNIKCTEEEIRHELILVAENLGEIPPNTALMVITAGKKRYEVFLTSNEKRNAKVVIEYKPD</sequence>
<gene>
    <name evidence="2" type="ORF">KACHI17_04590</name>
</gene>
<dbReference type="EMBL" id="AP029612">
    <property type="protein sequence ID" value="BFG69578.1"/>
    <property type="molecule type" value="Genomic_DNA"/>
</dbReference>
<proteinExistence type="predicted"/>
<name>A0AAT9GG75_9BACT</name>
<feature type="compositionally biased region" description="Polar residues" evidence="1">
    <location>
        <begin position="220"/>
        <end position="255"/>
    </location>
</feature>
<reference evidence="2" key="1">
    <citation type="submission" date="2024-02" db="EMBL/GenBank/DDBJ databases">
        <title>Sediminibacterium planktonica sp. nov. and Sediminibacterium longus sp. nov., isolated from surface lake and river water.</title>
        <authorList>
            <person name="Watanabe K."/>
            <person name="Takemine S."/>
            <person name="Ishii Y."/>
            <person name="Ogata Y."/>
            <person name="Shindo C."/>
            <person name="Suda W."/>
        </authorList>
    </citation>
    <scope>NUCLEOTIDE SEQUENCE</scope>
    <source>
        <strain evidence="2">KACHI17</strain>
    </source>
</reference>
<evidence type="ECO:0000256" key="1">
    <source>
        <dbReference type="SAM" id="MobiDB-lite"/>
    </source>
</evidence>
<evidence type="ECO:0000313" key="2">
    <source>
        <dbReference type="EMBL" id="BFG69578.1"/>
    </source>
</evidence>
<dbReference type="RefSeq" id="WP_353549894.1">
    <property type="nucleotide sequence ID" value="NZ_AP029612.1"/>
</dbReference>
<accession>A0AAT9GG75</accession>
<organism evidence="2">
    <name type="scientific">Sediminibacterium sp. KACHI17</name>
    <dbReference type="NCBI Taxonomy" id="1751071"/>
    <lineage>
        <taxon>Bacteria</taxon>
        <taxon>Pseudomonadati</taxon>
        <taxon>Bacteroidota</taxon>
        <taxon>Chitinophagia</taxon>
        <taxon>Chitinophagales</taxon>
        <taxon>Chitinophagaceae</taxon>
        <taxon>Sediminibacterium</taxon>
    </lineage>
</organism>